<dbReference type="EMBL" id="JADDUC010000024">
    <property type="protein sequence ID" value="KAG0124441.1"/>
    <property type="molecule type" value="Genomic_DNA"/>
</dbReference>
<comment type="caution">
    <text evidence="1">The sequence shown here is derived from an EMBL/GenBank/DDBJ whole genome shotgun (WGS) entry which is preliminary data.</text>
</comment>
<reference evidence="1" key="1">
    <citation type="submission" date="2020-10" db="EMBL/GenBank/DDBJ databases">
        <title>Feather gene expression reveals the developmental basis of iridescence in African starlings.</title>
        <authorList>
            <person name="Rubenstein D.R."/>
        </authorList>
    </citation>
    <scope>NUCLEOTIDE SEQUENCE</scope>
    <source>
        <strain evidence="1">SS15</strain>
        <tissue evidence="1">Liver</tissue>
    </source>
</reference>
<keyword evidence="3" id="KW-1185">Reference proteome</keyword>
<accession>A0A835NY58</accession>
<protein>
    <submittedName>
        <fullName evidence="1">Uncharacterized protein</fullName>
    </submittedName>
</protein>
<gene>
    <name evidence="2" type="ORF">IHE44_0007348</name>
    <name evidence="1" type="ORF">IHE44_006180</name>
</gene>
<sequence>MAMAPGLLT</sequence>
<dbReference type="Proteomes" id="UP000618051">
    <property type="component" value="Unassembled WGS sequence"/>
</dbReference>
<evidence type="ECO:0000313" key="1">
    <source>
        <dbReference type="EMBL" id="KAG0124441.1"/>
    </source>
</evidence>
<reference evidence="2 3" key="2">
    <citation type="journal article" date="2021" name="J. Hered.">
        <title>Feather Gene Expression Elucidates the Developmental Basis of Plumage Iridescence in African Starlings.</title>
        <authorList>
            <person name="Rubenstein D.R."/>
            <person name="Corvelo A."/>
            <person name="MacManes M.D."/>
            <person name="Maia R."/>
            <person name="Narzisi G."/>
            <person name="Rousaki A."/>
            <person name="Vandenabeele P."/>
            <person name="Shawkey M.D."/>
            <person name="Solomon J."/>
        </authorList>
    </citation>
    <scope>NUCLEOTIDE SEQUENCE [LARGE SCALE GENOMIC DNA]</scope>
    <source>
        <strain evidence="2">SS15</strain>
    </source>
</reference>
<evidence type="ECO:0000313" key="2">
    <source>
        <dbReference type="EMBL" id="KAI1231716.1"/>
    </source>
</evidence>
<evidence type="ECO:0000313" key="3">
    <source>
        <dbReference type="Proteomes" id="UP000618051"/>
    </source>
</evidence>
<reference evidence="2" key="3">
    <citation type="submission" date="2022-01" db="EMBL/GenBank/DDBJ databases">
        <authorList>
            <person name="Rubenstein D.R."/>
        </authorList>
    </citation>
    <scope>NUCLEOTIDE SEQUENCE</scope>
    <source>
        <strain evidence="2">SS15</strain>
        <tissue evidence="2">Liver</tissue>
    </source>
</reference>
<organism evidence="1">
    <name type="scientific">Lamprotornis superbus</name>
    <dbReference type="NCBI Taxonomy" id="245042"/>
    <lineage>
        <taxon>Eukaryota</taxon>
        <taxon>Metazoa</taxon>
        <taxon>Chordata</taxon>
        <taxon>Craniata</taxon>
        <taxon>Vertebrata</taxon>
        <taxon>Euteleostomi</taxon>
        <taxon>Archelosauria</taxon>
        <taxon>Archosauria</taxon>
        <taxon>Dinosauria</taxon>
        <taxon>Saurischia</taxon>
        <taxon>Theropoda</taxon>
        <taxon>Coelurosauria</taxon>
        <taxon>Aves</taxon>
        <taxon>Neognathae</taxon>
        <taxon>Neoaves</taxon>
        <taxon>Telluraves</taxon>
        <taxon>Australaves</taxon>
        <taxon>Passeriformes</taxon>
        <taxon>Sturnidae</taxon>
        <taxon>Lamprotornis</taxon>
    </lineage>
</organism>
<proteinExistence type="predicted"/>
<name>A0A835NY58_9PASS</name>
<dbReference type="EMBL" id="JADDUC020000024">
    <property type="protein sequence ID" value="KAI1231716.1"/>
    <property type="molecule type" value="Genomic_DNA"/>
</dbReference>